<organism evidence="1 2">
    <name type="scientific">Albugo candida</name>
    <dbReference type="NCBI Taxonomy" id="65357"/>
    <lineage>
        <taxon>Eukaryota</taxon>
        <taxon>Sar</taxon>
        <taxon>Stramenopiles</taxon>
        <taxon>Oomycota</taxon>
        <taxon>Peronosporomycetes</taxon>
        <taxon>Albuginales</taxon>
        <taxon>Albuginaceae</taxon>
        <taxon>Albugo</taxon>
    </lineage>
</organism>
<sequence>MSPCMLIWKAEVSLNAPYVFEMRLRIGHAIHQSYGRLELVNINEKIFGRVNLGLLTFDKTMYLLPIKPSFKIMPSFYMRLIVRLICLYLPDTHQWENFIFCNSAGVSGAEIIEKLLAHPNPHACNTCLDTSSIECLL</sequence>
<dbReference type="EMBL" id="CAIX01000012">
    <property type="protein sequence ID" value="CCI40888.1"/>
    <property type="molecule type" value="Genomic_DNA"/>
</dbReference>
<dbReference type="Proteomes" id="UP000053237">
    <property type="component" value="Unassembled WGS sequence"/>
</dbReference>
<protein>
    <submittedName>
        <fullName evidence="1">Uncharacterized protein</fullName>
    </submittedName>
</protein>
<gene>
    <name evidence="1" type="ORF">BN9_016720</name>
</gene>
<evidence type="ECO:0000313" key="2">
    <source>
        <dbReference type="Proteomes" id="UP000053237"/>
    </source>
</evidence>
<evidence type="ECO:0000313" key="1">
    <source>
        <dbReference type="EMBL" id="CCI40888.1"/>
    </source>
</evidence>
<keyword evidence="2" id="KW-1185">Reference proteome</keyword>
<name>A0A024G247_9STRA</name>
<dbReference type="InParanoid" id="A0A024G247"/>
<reference evidence="1 2" key="1">
    <citation type="submission" date="2012-05" db="EMBL/GenBank/DDBJ databases">
        <title>Recombination and specialization in a pathogen metapopulation.</title>
        <authorList>
            <person name="Gardiner A."/>
            <person name="Kemen E."/>
            <person name="Schultz-Larsen T."/>
            <person name="MacLean D."/>
            <person name="Van Oosterhout C."/>
            <person name="Jones J.D.G."/>
        </authorList>
    </citation>
    <scope>NUCLEOTIDE SEQUENCE [LARGE SCALE GENOMIC DNA]</scope>
    <source>
        <strain evidence="1 2">Ac Nc2</strain>
    </source>
</reference>
<proteinExistence type="predicted"/>
<comment type="caution">
    <text evidence="1">The sequence shown here is derived from an EMBL/GenBank/DDBJ whole genome shotgun (WGS) entry which is preliminary data.</text>
</comment>
<accession>A0A024G247</accession>
<dbReference type="AlphaFoldDB" id="A0A024G247"/>